<dbReference type="Gene3D" id="3.30.200.20">
    <property type="entry name" value="Phosphorylase Kinase, domain 1"/>
    <property type="match status" value="1"/>
</dbReference>
<keyword evidence="3" id="KW-0472">Membrane</keyword>
<feature type="transmembrane region" description="Helical" evidence="3">
    <location>
        <begin position="230"/>
        <end position="253"/>
    </location>
</feature>
<keyword evidence="2" id="KW-0677">Repeat</keyword>
<name>A0A2U1NHP8_ARTAN</name>
<dbReference type="SUPFAM" id="SSF56112">
    <property type="entry name" value="Protein kinase-like (PK-like)"/>
    <property type="match status" value="1"/>
</dbReference>
<dbReference type="InterPro" id="IPR011009">
    <property type="entry name" value="Kinase-like_dom_sf"/>
</dbReference>
<dbReference type="PANTHER" id="PTHR32099:SF51">
    <property type="entry name" value="CYSTEINE-RICH RECEPTOR-LIKE PROTEIN KINASE 25 ISOFORM X1"/>
    <property type="match status" value="1"/>
</dbReference>
<feature type="chain" id="PRO_5015767960" evidence="4">
    <location>
        <begin position="20"/>
        <end position="368"/>
    </location>
</feature>
<dbReference type="CDD" id="cd23509">
    <property type="entry name" value="Gnk2-like"/>
    <property type="match status" value="2"/>
</dbReference>
<dbReference type="Gene3D" id="3.30.430.20">
    <property type="entry name" value="Gnk2 domain, C-X8-C-X2-C motif"/>
    <property type="match status" value="2"/>
</dbReference>
<dbReference type="OrthoDB" id="696781at2759"/>
<feature type="signal peptide" evidence="4">
    <location>
        <begin position="1"/>
        <end position="19"/>
    </location>
</feature>
<protein>
    <submittedName>
        <fullName evidence="6">Cysteine-rich receptor-like protein kinase 8</fullName>
    </submittedName>
</protein>
<keyword evidence="1 4" id="KW-0732">Signal</keyword>
<keyword evidence="3" id="KW-0812">Transmembrane</keyword>
<dbReference type="PANTHER" id="PTHR32099">
    <property type="entry name" value="CYSTEINE-RICH REPEAT SECRETORY PROTEIN"/>
    <property type="match status" value="1"/>
</dbReference>
<dbReference type="FunFam" id="3.30.430.20:FF:000003">
    <property type="entry name" value="Cysteine-rich RLK (RECEPTOR-like protein kinase) 10"/>
    <property type="match status" value="1"/>
</dbReference>
<keyword evidence="6" id="KW-0418">Kinase</keyword>
<sequence length="368" mass="40791">MPMVTKSFILFCVVIIVNSITISVSQEIWSPRCDENANFTRNGTYQRNLDDALSSLTSDTSIRYGFYNRSVGEIPNQVNAIGLCRGDMEPDDCRKCINESIPKLRQVCPNQKGAIGWLDDCMLRYSNVSFLGILDTRYAGGVVNGINTSNVDQFNQALDQLLDRLRAEASNGGSLRKYASNDTNGPGFVTIYGLMQCTPDLSELDCYNCLDNAIRFIPNCCYGNSSNTTVIVVIAVIASVSLVILVVVFVIVFRRRKRKLQRRQPENSVDEDEDVDEISAAESLQYSFGVIREATDDFSENNKLGQGGFGLVYKAWKSWRDGTASSLIDPTLYSSSLLNAQTSIPSSTPFRGNHIFKIPIIKVILSVT</sequence>
<evidence type="ECO:0000313" key="7">
    <source>
        <dbReference type="Proteomes" id="UP000245207"/>
    </source>
</evidence>
<keyword evidence="3" id="KW-1133">Transmembrane helix</keyword>
<keyword evidence="6" id="KW-0808">Transferase</keyword>
<comment type="caution">
    <text evidence="6">The sequence shown here is derived from an EMBL/GenBank/DDBJ whole genome shotgun (WGS) entry which is preliminary data.</text>
</comment>
<gene>
    <name evidence="6" type="ORF">CTI12_AA260550</name>
</gene>
<evidence type="ECO:0000259" key="5">
    <source>
        <dbReference type="PROSITE" id="PS51473"/>
    </source>
</evidence>
<feature type="domain" description="Gnk2-homologous" evidence="5">
    <location>
        <begin position="27"/>
        <end position="130"/>
    </location>
</feature>
<dbReference type="GO" id="GO:0016301">
    <property type="term" value="F:kinase activity"/>
    <property type="evidence" value="ECO:0007669"/>
    <property type="project" value="UniProtKB-KW"/>
</dbReference>
<dbReference type="PROSITE" id="PS51473">
    <property type="entry name" value="GNK2"/>
    <property type="match status" value="2"/>
</dbReference>
<dbReference type="STRING" id="35608.A0A2U1NHP8"/>
<organism evidence="6 7">
    <name type="scientific">Artemisia annua</name>
    <name type="common">Sweet wormwood</name>
    <dbReference type="NCBI Taxonomy" id="35608"/>
    <lineage>
        <taxon>Eukaryota</taxon>
        <taxon>Viridiplantae</taxon>
        <taxon>Streptophyta</taxon>
        <taxon>Embryophyta</taxon>
        <taxon>Tracheophyta</taxon>
        <taxon>Spermatophyta</taxon>
        <taxon>Magnoliopsida</taxon>
        <taxon>eudicotyledons</taxon>
        <taxon>Gunneridae</taxon>
        <taxon>Pentapetalae</taxon>
        <taxon>asterids</taxon>
        <taxon>campanulids</taxon>
        <taxon>Asterales</taxon>
        <taxon>Asteraceae</taxon>
        <taxon>Asteroideae</taxon>
        <taxon>Anthemideae</taxon>
        <taxon>Artemisiinae</taxon>
        <taxon>Artemisia</taxon>
    </lineage>
</organism>
<keyword evidence="6" id="KW-0675">Receptor</keyword>
<evidence type="ECO:0000256" key="3">
    <source>
        <dbReference type="SAM" id="Phobius"/>
    </source>
</evidence>
<keyword evidence="7" id="KW-1185">Reference proteome</keyword>
<accession>A0A2U1NHP8</accession>
<evidence type="ECO:0000313" key="6">
    <source>
        <dbReference type="EMBL" id="PWA73029.1"/>
    </source>
</evidence>
<dbReference type="AlphaFoldDB" id="A0A2U1NHP8"/>
<dbReference type="Pfam" id="PF01657">
    <property type="entry name" value="Stress-antifung"/>
    <property type="match status" value="2"/>
</dbReference>
<reference evidence="6 7" key="1">
    <citation type="journal article" date="2018" name="Mol. Plant">
        <title>The genome of Artemisia annua provides insight into the evolution of Asteraceae family and artemisinin biosynthesis.</title>
        <authorList>
            <person name="Shen Q."/>
            <person name="Zhang L."/>
            <person name="Liao Z."/>
            <person name="Wang S."/>
            <person name="Yan T."/>
            <person name="Shi P."/>
            <person name="Liu M."/>
            <person name="Fu X."/>
            <person name="Pan Q."/>
            <person name="Wang Y."/>
            <person name="Lv Z."/>
            <person name="Lu X."/>
            <person name="Zhang F."/>
            <person name="Jiang W."/>
            <person name="Ma Y."/>
            <person name="Chen M."/>
            <person name="Hao X."/>
            <person name="Li L."/>
            <person name="Tang Y."/>
            <person name="Lv G."/>
            <person name="Zhou Y."/>
            <person name="Sun X."/>
            <person name="Brodelius P.E."/>
            <person name="Rose J.K.C."/>
            <person name="Tang K."/>
        </authorList>
    </citation>
    <scope>NUCLEOTIDE SEQUENCE [LARGE SCALE GENOMIC DNA]</scope>
    <source>
        <strain evidence="7">cv. Huhao1</strain>
        <tissue evidence="6">Leaf</tissue>
    </source>
</reference>
<dbReference type="InterPro" id="IPR038408">
    <property type="entry name" value="GNK2_sf"/>
</dbReference>
<dbReference type="InterPro" id="IPR002902">
    <property type="entry name" value="GNK2"/>
</dbReference>
<dbReference type="Proteomes" id="UP000245207">
    <property type="component" value="Unassembled WGS sequence"/>
</dbReference>
<evidence type="ECO:0000256" key="4">
    <source>
        <dbReference type="SAM" id="SignalP"/>
    </source>
</evidence>
<feature type="domain" description="Gnk2-homologous" evidence="5">
    <location>
        <begin position="136"/>
        <end position="245"/>
    </location>
</feature>
<proteinExistence type="predicted"/>
<evidence type="ECO:0000256" key="2">
    <source>
        <dbReference type="ARBA" id="ARBA00022737"/>
    </source>
</evidence>
<evidence type="ECO:0000256" key="1">
    <source>
        <dbReference type="ARBA" id="ARBA00022729"/>
    </source>
</evidence>
<dbReference type="EMBL" id="PKPP01002802">
    <property type="protein sequence ID" value="PWA73029.1"/>
    <property type="molecule type" value="Genomic_DNA"/>
</dbReference>